<dbReference type="PROSITE" id="PS51715">
    <property type="entry name" value="G_GB1_RHD3"/>
    <property type="match status" value="1"/>
</dbReference>
<comment type="similarity">
    <text evidence="4">Belongs to the TRAFAC class dynamin-like GTPase superfamily. GB1/RHD3 GTPase family.</text>
</comment>
<name>A0AAQ4F6D3_AMBAM</name>
<comment type="caution">
    <text evidence="6">The sequence shown here is derived from an EMBL/GenBank/DDBJ whole genome shotgun (WGS) entry which is preliminary data.</text>
</comment>
<dbReference type="SUPFAM" id="SSF48340">
    <property type="entry name" value="Interferon-induced guanylate-binding protein 1 (GBP1), C-terminal domain"/>
    <property type="match status" value="1"/>
</dbReference>
<dbReference type="InterPro" id="IPR036543">
    <property type="entry name" value="Guanylate-bd_C_sf"/>
</dbReference>
<dbReference type="Pfam" id="PF02263">
    <property type="entry name" value="GBP"/>
    <property type="match status" value="1"/>
</dbReference>
<evidence type="ECO:0000256" key="3">
    <source>
        <dbReference type="ARBA" id="ARBA00023134"/>
    </source>
</evidence>
<dbReference type="EMBL" id="JARKHS020006398">
    <property type="protein sequence ID" value="KAK8782690.1"/>
    <property type="molecule type" value="Genomic_DNA"/>
</dbReference>
<keyword evidence="1" id="KW-0547">Nucleotide-binding</keyword>
<dbReference type="Gene3D" id="3.40.50.300">
    <property type="entry name" value="P-loop containing nucleotide triphosphate hydrolases"/>
    <property type="match status" value="1"/>
</dbReference>
<dbReference type="InterPro" id="IPR015894">
    <property type="entry name" value="Guanylate-bd_N"/>
</dbReference>
<reference evidence="6 7" key="1">
    <citation type="journal article" date="2023" name="Arcadia Sci">
        <title>De novo assembly of a long-read Amblyomma americanum tick genome.</title>
        <authorList>
            <person name="Chou S."/>
            <person name="Poskanzer K.E."/>
            <person name="Rollins M."/>
            <person name="Thuy-Boun P.S."/>
        </authorList>
    </citation>
    <scope>NUCLEOTIDE SEQUENCE [LARGE SCALE GENOMIC DNA]</scope>
    <source>
        <strain evidence="6">F_SG_1</strain>
        <tissue evidence="6">Salivary glands</tissue>
    </source>
</reference>
<evidence type="ECO:0000256" key="1">
    <source>
        <dbReference type="ARBA" id="ARBA00022741"/>
    </source>
</evidence>
<accession>A0AAQ4F6D3</accession>
<sequence length="404" mass="45068">MAQGPSSGRAVAVLKCMDDGSFELDIEALEEVLLAEHIWNIPVAVISVAGSFRRGKSFLLNFFIQYLRNQCRGDWLRKCNTSLDGFAWRGGSERETKGILLWSEVFVVTTSKGEKVAVVLMDTQGTFDGTTTMKGTGTIFALSTMLSSVQVYNLSQNIGEDDLQHLALFCDYGQVVKKDGSNNAFQTLLFLVRDWSFPYEFRYGAHGGRAYMEKRLEVCDEQPEELRNLRRDIRSSFEEIACFLMPHPGLKVATNPEFKGCLSDIDIDFKNHLEKLLAVVLHPVNLFPKKINNCIITCEKLLMYFKVYAESFKNGEASDPMSIREATGVANNTSALTDALQYYLSEMAKACADTPCAEHHLRKSHEEGFAAALRKFDAVLKLGGKEMEAAVQDKACAGDPSNIR</sequence>
<evidence type="ECO:0000256" key="2">
    <source>
        <dbReference type="ARBA" id="ARBA00022801"/>
    </source>
</evidence>
<keyword evidence="3" id="KW-0342">GTP-binding</keyword>
<dbReference type="Proteomes" id="UP001321473">
    <property type="component" value="Unassembled WGS sequence"/>
</dbReference>
<dbReference type="GO" id="GO:0005525">
    <property type="term" value="F:GTP binding"/>
    <property type="evidence" value="ECO:0007669"/>
    <property type="project" value="UniProtKB-KW"/>
</dbReference>
<dbReference type="InterPro" id="IPR027417">
    <property type="entry name" value="P-loop_NTPase"/>
</dbReference>
<keyword evidence="7" id="KW-1185">Reference proteome</keyword>
<organism evidence="6 7">
    <name type="scientific">Amblyomma americanum</name>
    <name type="common">Lone star tick</name>
    <dbReference type="NCBI Taxonomy" id="6943"/>
    <lineage>
        <taxon>Eukaryota</taxon>
        <taxon>Metazoa</taxon>
        <taxon>Ecdysozoa</taxon>
        <taxon>Arthropoda</taxon>
        <taxon>Chelicerata</taxon>
        <taxon>Arachnida</taxon>
        <taxon>Acari</taxon>
        <taxon>Parasitiformes</taxon>
        <taxon>Ixodida</taxon>
        <taxon>Ixodoidea</taxon>
        <taxon>Ixodidae</taxon>
        <taxon>Amblyomminae</taxon>
        <taxon>Amblyomma</taxon>
    </lineage>
</organism>
<dbReference type="AlphaFoldDB" id="A0AAQ4F6D3"/>
<evidence type="ECO:0000256" key="4">
    <source>
        <dbReference type="PROSITE-ProRule" id="PRU01052"/>
    </source>
</evidence>
<feature type="domain" description="GB1/RHD3-type G" evidence="5">
    <location>
        <begin position="40"/>
        <end position="281"/>
    </location>
</feature>
<dbReference type="Gene3D" id="1.20.58.420">
    <property type="entry name" value="AHSP"/>
    <property type="match status" value="1"/>
</dbReference>
<evidence type="ECO:0000313" key="7">
    <source>
        <dbReference type="Proteomes" id="UP001321473"/>
    </source>
</evidence>
<dbReference type="PANTHER" id="PTHR10751">
    <property type="entry name" value="GUANYLATE BINDING PROTEIN"/>
    <property type="match status" value="1"/>
</dbReference>
<dbReference type="CDD" id="cd01851">
    <property type="entry name" value="GBP"/>
    <property type="match status" value="1"/>
</dbReference>
<dbReference type="SUPFAM" id="SSF52540">
    <property type="entry name" value="P-loop containing nucleoside triphosphate hydrolases"/>
    <property type="match status" value="1"/>
</dbReference>
<evidence type="ECO:0000259" key="5">
    <source>
        <dbReference type="PROSITE" id="PS51715"/>
    </source>
</evidence>
<dbReference type="InterPro" id="IPR030386">
    <property type="entry name" value="G_GB1_RHD3_dom"/>
</dbReference>
<proteinExistence type="inferred from homology"/>
<evidence type="ECO:0000313" key="6">
    <source>
        <dbReference type="EMBL" id="KAK8782690.1"/>
    </source>
</evidence>
<keyword evidence="2" id="KW-0378">Hydrolase</keyword>
<gene>
    <name evidence="6" type="ORF">V5799_015968</name>
</gene>
<dbReference type="GO" id="GO:0003924">
    <property type="term" value="F:GTPase activity"/>
    <property type="evidence" value="ECO:0007669"/>
    <property type="project" value="InterPro"/>
</dbReference>
<protein>
    <recommendedName>
        <fullName evidence="5">GB1/RHD3-type G domain-containing protein</fullName>
    </recommendedName>
</protein>